<protein>
    <submittedName>
        <fullName evidence="1">Uncharacterized protein</fullName>
    </submittedName>
</protein>
<name>A0A4C1TVQ5_EUMVA</name>
<dbReference type="AlphaFoldDB" id="A0A4C1TVQ5"/>
<dbReference type="Proteomes" id="UP000299102">
    <property type="component" value="Unassembled WGS sequence"/>
</dbReference>
<comment type="caution">
    <text evidence="1">The sequence shown here is derived from an EMBL/GenBank/DDBJ whole genome shotgun (WGS) entry which is preliminary data.</text>
</comment>
<dbReference type="EMBL" id="BGZK01000093">
    <property type="protein sequence ID" value="GBP18123.1"/>
    <property type="molecule type" value="Genomic_DNA"/>
</dbReference>
<evidence type="ECO:0000313" key="2">
    <source>
        <dbReference type="Proteomes" id="UP000299102"/>
    </source>
</evidence>
<gene>
    <name evidence="1" type="ORF">EVAR_12904_1</name>
</gene>
<keyword evidence="2" id="KW-1185">Reference proteome</keyword>
<organism evidence="1 2">
    <name type="scientific">Eumeta variegata</name>
    <name type="common">Bagworm moth</name>
    <name type="synonym">Eumeta japonica</name>
    <dbReference type="NCBI Taxonomy" id="151549"/>
    <lineage>
        <taxon>Eukaryota</taxon>
        <taxon>Metazoa</taxon>
        <taxon>Ecdysozoa</taxon>
        <taxon>Arthropoda</taxon>
        <taxon>Hexapoda</taxon>
        <taxon>Insecta</taxon>
        <taxon>Pterygota</taxon>
        <taxon>Neoptera</taxon>
        <taxon>Endopterygota</taxon>
        <taxon>Lepidoptera</taxon>
        <taxon>Glossata</taxon>
        <taxon>Ditrysia</taxon>
        <taxon>Tineoidea</taxon>
        <taxon>Psychidae</taxon>
        <taxon>Oiketicinae</taxon>
        <taxon>Eumeta</taxon>
    </lineage>
</organism>
<reference evidence="1 2" key="1">
    <citation type="journal article" date="2019" name="Commun. Biol.">
        <title>The bagworm genome reveals a unique fibroin gene that provides high tensile strength.</title>
        <authorList>
            <person name="Kono N."/>
            <person name="Nakamura H."/>
            <person name="Ohtoshi R."/>
            <person name="Tomita M."/>
            <person name="Numata K."/>
            <person name="Arakawa K."/>
        </authorList>
    </citation>
    <scope>NUCLEOTIDE SEQUENCE [LARGE SCALE GENOMIC DNA]</scope>
</reference>
<sequence>MQICSPGYHFGEAFATEVTYQRAAGGGGTAEPLARAAVVAEFRRDIAKLVRLPFPADCVSHLFFRGRTDGTDGCGFIEFYQIDQ</sequence>
<accession>A0A4C1TVQ5</accession>
<evidence type="ECO:0000313" key="1">
    <source>
        <dbReference type="EMBL" id="GBP18123.1"/>
    </source>
</evidence>
<proteinExistence type="predicted"/>